<dbReference type="EMBL" id="CVQH01000002">
    <property type="protein sequence ID" value="CRJ81412.1"/>
    <property type="molecule type" value="Genomic_DNA"/>
</dbReference>
<feature type="transmembrane region" description="Helical" evidence="7">
    <location>
        <begin position="282"/>
        <end position="302"/>
    </location>
</feature>
<evidence type="ECO:0000256" key="3">
    <source>
        <dbReference type="ARBA" id="ARBA00022692"/>
    </source>
</evidence>
<evidence type="ECO:0008006" key="10">
    <source>
        <dbReference type="Google" id="ProtNLM"/>
    </source>
</evidence>
<dbReference type="GO" id="GO:0042910">
    <property type="term" value="F:xenobiotic transmembrane transporter activity"/>
    <property type="evidence" value="ECO:0007669"/>
    <property type="project" value="InterPro"/>
</dbReference>
<evidence type="ECO:0000256" key="5">
    <source>
        <dbReference type="ARBA" id="ARBA00023136"/>
    </source>
</evidence>
<dbReference type="GO" id="GO:0016020">
    <property type="term" value="C:membrane"/>
    <property type="evidence" value="ECO:0007669"/>
    <property type="project" value="UniProtKB-SubCell"/>
</dbReference>
<dbReference type="AlphaFoldDB" id="A0A0G4KDK1"/>
<sequence length="1004" mass="110660">MTEPQSMPPSSPVQRRAEPAMAANDIPSPSETAPLLGGSTSAPLKLRSKGSFAAEGRLLLRYSVPLIATYLLQYSSTVITTVVAGRLGAHSLAAASIGLTTMNIIGLAFYEGMATALDTLCAQSYGSGRLTEVGLHVQRMTLLMIALMIPVGAFWLCSPSILPLLVRQHDVAVKAGTFLQISLIGLPGYALFEAGKRFLQAQGDFRSGMVVLVICTPVNVVLCWLLAIKLDMGVEGAALGQAIANDLRPLLLLAYTFFFHKWSHVCWGGWSMASLRGWGPMVRLSAAGTAVNLAEWLAFEILMISTSYIDTNRLAAQTILTTVSIVMWHIPFSVSVAVTTRVGHLIGAGQVHVTRRAVTLYAVVFLALGLFDGVLLSLLRGQIGAWFSDDDVVQRIATRSMLSVAVFQVIDALLAGCNGVLRGLARQHVAAWIVLLVNYLGAVPLSMWLELGAPDLKLDGLWIGTGCGTALIALLEWRLLPPLLDAPTILSDSNAGPPPTYHVFQPGHFKMNAAAWLWRRCTARTPPPIVETDTVYPLHRQDDQAFYRQMNLVWLLRFEDVLDVDKLRLALAKLLERDGWRKIGGRLRINSKGKMEVHVPEKFTDERPAFRWTHQIFDMPLDEHPVGARLPKAGDHPYVQLVDNEFQEIETTSDQALTPEALSHLDEPQCSFLVTSFTDQTIMALTWPHTLTSVMGLSYFMQAWSLMLAGREDEIPPFDGAEEDVMDNLGDENQEKTEPFALQDRLLQGFSLARFMLRAVWDIARRPLVQSKLVFLPASFVSHLLQQARDDLKASSEGEELPFVSEGDVLTAWTMSVLPAIYGNRPYMVMNVADLRGRVPGLFKPGHAYVQNTLTQTLTIFSAEDVKSLGLGRRALRVRQSIVEQTTPAQCAAYARLTRKISIPLFGEASGTLGSMTNWGKAKFFDIIDFAPAVVKAGVSGDRRRAEPGKIAYQHAHVLKRAVEVRNCFFLTGKDRQGSYWLDGVLHPDFWAALEKELQKFTPP</sequence>
<keyword evidence="4 7" id="KW-1133">Transmembrane helix</keyword>
<evidence type="ECO:0000256" key="6">
    <source>
        <dbReference type="SAM" id="MobiDB-lite"/>
    </source>
</evidence>
<evidence type="ECO:0000256" key="1">
    <source>
        <dbReference type="ARBA" id="ARBA00004141"/>
    </source>
</evidence>
<dbReference type="InterPro" id="IPR023213">
    <property type="entry name" value="CAT-like_dom_sf"/>
</dbReference>
<comment type="subcellular location">
    <subcellularLocation>
        <location evidence="1">Membrane</location>
        <topology evidence="1">Multi-pass membrane protein</topology>
    </subcellularLocation>
</comment>
<dbReference type="Proteomes" id="UP000044602">
    <property type="component" value="Unassembled WGS sequence"/>
</dbReference>
<evidence type="ECO:0000256" key="7">
    <source>
        <dbReference type="SAM" id="Phobius"/>
    </source>
</evidence>
<dbReference type="InterPro" id="IPR002528">
    <property type="entry name" value="MATE_fam"/>
</dbReference>
<dbReference type="Gene3D" id="3.30.559.10">
    <property type="entry name" value="Chloramphenicol acetyltransferase-like domain"/>
    <property type="match status" value="2"/>
</dbReference>
<evidence type="ECO:0000256" key="2">
    <source>
        <dbReference type="ARBA" id="ARBA00010199"/>
    </source>
</evidence>
<proteinExistence type="inferred from homology"/>
<dbReference type="InterPro" id="IPR045069">
    <property type="entry name" value="MATE_euk"/>
</dbReference>
<dbReference type="CDD" id="cd13132">
    <property type="entry name" value="MATE_eukaryotic"/>
    <property type="match status" value="1"/>
</dbReference>
<dbReference type="STRING" id="100787.A0A0G4KDK1"/>
<evidence type="ECO:0000313" key="8">
    <source>
        <dbReference type="EMBL" id="CRJ81412.1"/>
    </source>
</evidence>
<name>A0A0G4KDK1_VERLO</name>
<gene>
    <name evidence="8" type="ORF">BN1708_001892</name>
</gene>
<feature type="transmembrane region" description="Helical" evidence="7">
    <location>
        <begin position="67"/>
        <end position="85"/>
    </location>
</feature>
<feature type="transmembrane region" description="Helical" evidence="7">
    <location>
        <begin position="92"/>
        <end position="110"/>
    </location>
</feature>
<keyword evidence="3 7" id="KW-0812">Transmembrane</keyword>
<feature type="compositionally biased region" description="Pro residues" evidence="6">
    <location>
        <begin position="1"/>
        <end position="11"/>
    </location>
</feature>
<comment type="similarity">
    <text evidence="2">Belongs to the multi antimicrobial extrusion (MATE) (TC 2.A.66.1) family.</text>
</comment>
<feature type="transmembrane region" description="Helical" evidence="7">
    <location>
        <begin position="400"/>
        <end position="423"/>
    </location>
</feature>
<accession>A0A0G4KDK1</accession>
<feature type="region of interest" description="Disordered" evidence="6">
    <location>
        <begin position="1"/>
        <end position="39"/>
    </location>
</feature>
<evidence type="ECO:0000256" key="4">
    <source>
        <dbReference type="ARBA" id="ARBA00022989"/>
    </source>
</evidence>
<evidence type="ECO:0000313" key="9">
    <source>
        <dbReference type="Proteomes" id="UP000044602"/>
    </source>
</evidence>
<keyword evidence="9" id="KW-1185">Reference proteome</keyword>
<feature type="transmembrane region" description="Helical" evidence="7">
    <location>
        <begin position="358"/>
        <end position="379"/>
    </location>
</feature>
<dbReference type="PANTHER" id="PTHR11206">
    <property type="entry name" value="MULTIDRUG RESISTANCE PROTEIN"/>
    <property type="match status" value="1"/>
</dbReference>
<dbReference type="Pfam" id="PF01554">
    <property type="entry name" value="MatE"/>
    <property type="match status" value="2"/>
</dbReference>
<feature type="transmembrane region" description="Helical" evidence="7">
    <location>
        <begin position="314"/>
        <end position="338"/>
    </location>
</feature>
<organism evidence="8 9">
    <name type="scientific">Verticillium longisporum</name>
    <name type="common">Verticillium dahliae var. longisporum</name>
    <dbReference type="NCBI Taxonomy" id="100787"/>
    <lineage>
        <taxon>Eukaryota</taxon>
        <taxon>Fungi</taxon>
        <taxon>Dikarya</taxon>
        <taxon>Ascomycota</taxon>
        <taxon>Pezizomycotina</taxon>
        <taxon>Sordariomycetes</taxon>
        <taxon>Hypocreomycetidae</taxon>
        <taxon>Glomerellales</taxon>
        <taxon>Plectosphaerellaceae</taxon>
        <taxon>Verticillium</taxon>
    </lineage>
</organism>
<keyword evidence="5 7" id="KW-0472">Membrane</keyword>
<protein>
    <recommendedName>
        <fullName evidence="10">MATE efflux family protein</fullName>
    </recommendedName>
</protein>
<feature type="transmembrane region" description="Helical" evidence="7">
    <location>
        <begin position="172"/>
        <end position="192"/>
    </location>
</feature>
<feature type="transmembrane region" description="Helical" evidence="7">
    <location>
        <begin position="207"/>
        <end position="228"/>
    </location>
</feature>
<dbReference type="NCBIfam" id="TIGR00797">
    <property type="entry name" value="matE"/>
    <property type="match status" value="1"/>
</dbReference>
<feature type="transmembrane region" description="Helical" evidence="7">
    <location>
        <begin position="429"/>
        <end position="449"/>
    </location>
</feature>
<dbReference type="GO" id="GO:0015297">
    <property type="term" value="F:antiporter activity"/>
    <property type="evidence" value="ECO:0007669"/>
    <property type="project" value="InterPro"/>
</dbReference>
<dbReference type="GO" id="GO:1990961">
    <property type="term" value="P:xenobiotic detoxification by transmembrane export across the plasma membrane"/>
    <property type="evidence" value="ECO:0007669"/>
    <property type="project" value="InterPro"/>
</dbReference>
<reference evidence="8 9" key="1">
    <citation type="submission" date="2015-05" db="EMBL/GenBank/DDBJ databases">
        <authorList>
            <person name="Wang D.B."/>
            <person name="Wang M."/>
        </authorList>
    </citation>
    <scope>NUCLEOTIDE SEQUENCE [LARGE SCALE GENOMIC DNA]</scope>
    <source>
        <strain evidence="8">VL1</strain>
    </source>
</reference>
<feature type="transmembrane region" description="Helical" evidence="7">
    <location>
        <begin position="142"/>
        <end position="165"/>
    </location>
</feature>